<organism evidence="2 3">
    <name type="scientific">Coccomyxa subellipsoidea</name>
    <dbReference type="NCBI Taxonomy" id="248742"/>
    <lineage>
        <taxon>Eukaryota</taxon>
        <taxon>Viridiplantae</taxon>
        <taxon>Chlorophyta</taxon>
        <taxon>core chlorophytes</taxon>
        <taxon>Trebouxiophyceae</taxon>
        <taxon>Trebouxiophyceae incertae sedis</taxon>
        <taxon>Coccomyxaceae</taxon>
        <taxon>Coccomyxa</taxon>
    </lineage>
</organism>
<keyword evidence="1" id="KW-0732">Signal</keyword>
<evidence type="ECO:0000313" key="2">
    <source>
        <dbReference type="EMBL" id="KAK9904137.1"/>
    </source>
</evidence>
<dbReference type="Proteomes" id="UP001491310">
    <property type="component" value="Unassembled WGS sequence"/>
</dbReference>
<name>A0ABR2YF16_9CHLO</name>
<dbReference type="EMBL" id="JALJOT010000013">
    <property type="protein sequence ID" value="KAK9904137.1"/>
    <property type="molecule type" value="Genomic_DNA"/>
</dbReference>
<feature type="signal peptide" evidence="1">
    <location>
        <begin position="1"/>
        <end position="19"/>
    </location>
</feature>
<feature type="chain" id="PRO_5047207839" evidence="1">
    <location>
        <begin position="20"/>
        <end position="229"/>
    </location>
</feature>
<protein>
    <submittedName>
        <fullName evidence="2">Uncharacterized protein</fullName>
    </submittedName>
</protein>
<evidence type="ECO:0000256" key="1">
    <source>
        <dbReference type="SAM" id="SignalP"/>
    </source>
</evidence>
<proteinExistence type="predicted"/>
<evidence type="ECO:0000313" key="3">
    <source>
        <dbReference type="Proteomes" id="UP001491310"/>
    </source>
</evidence>
<reference evidence="2 3" key="1">
    <citation type="journal article" date="2024" name="Nat. Commun.">
        <title>Phylogenomics reveals the evolutionary origins of lichenization in chlorophyte algae.</title>
        <authorList>
            <person name="Puginier C."/>
            <person name="Libourel C."/>
            <person name="Otte J."/>
            <person name="Skaloud P."/>
            <person name="Haon M."/>
            <person name="Grisel S."/>
            <person name="Petersen M."/>
            <person name="Berrin J.G."/>
            <person name="Delaux P.M."/>
            <person name="Dal Grande F."/>
            <person name="Keller J."/>
        </authorList>
    </citation>
    <scope>NUCLEOTIDE SEQUENCE [LARGE SCALE GENOMIC DNA]</scope>
    <source>
        <strain evidence="2 3">SAG 216-7</strain>
    </source>
</reference>
<sequence>MRRFAYAGVLLALIAVTGARDLQQASAPAPAASKPIADLLFVLSAEKASFPSTSTLQLQGVTTTVQFYGAGAKAGVISTPAFANGSAGAEYVASNGEWLNVPDAVLFSNSGSNNQAILLSLQNPLYNQDDESVTFTIAVLPADESALKTARGVTNELVQEHANSVGTPLTDAVQAGATWSDVALFIDENRDSLKPMAETKTWWWWGGPGWGWGGRRGWGGWNDGWGWGK</sequence>
<accession>A0ABR2YF16</accession>
<comment type="caution">
    <text evidence="2">The sequence shown here is derived from an EMBL/GenBank/DDBJ whole genome shotgun (WGS) entry which is preliminary data.</text>
</comment>
<keyword evidence="3" id="KW-1185">Reference proteome</keyword>
<gene>
    <name evidence="2" type="ORF">WJX75_005268</name>
</gene>